<feature type="transmembrane region" description="Helical" evidence="7">
    <location>
        <begin position="12"/>
        <end position="31"/>
    </location>
</feature>
<gene>
    <name evidence="8" type="primary">gsiC_2</name>
    <name evidence="8" type="ORF">KCJAJFAP_01934</name>
</gene>
<comment type="subcellular location">
    <subcellularLocation>
        <location evidence="1 7">Cell membrane</location>
        <topology evidence="1 7">Multi-pass membrane protein</topology>
    </subcellularLocation>
</comment>
<keyword evidence="2 7" id="KW-0813">Transport</keyword>
<dbReference type="CDD" id="cd06261">
    <property type="entry name" value="TM_PBP2"/>
    <property type="match status" value="1"/>
</dbReference>
<feature type="transmembrane region" description="Helical" evidence="7">
    <location>
        <begin position="235"/>
        <end position="261"/>
    </location>
</feature>
<dbReference type="EMBL" id="CABWIE010000008">
    <property type="protein sequence ID" value="VWL90932.1"/>
    <property type="molecule type" value="Genomic_DNA"/>
</dbReference>
<dbReference type="InterPro" id="IPR035906">
    <property type="entry name" value="MetI-like_sf"/>
</dbReference>
<feature type="transmembrane region" description="Helical" evidence="7">
    <location>
        <begin position="103"/>
        <end position="122"/>
    </location>
</feature>
<dbReference type="AlphaFoldDB" id="A0A5K1IRI5"/>
<dbReference type="GO" id="GO:0005886">
    <property type="term" value="C:plasma membrane"/>
    <property type="evidence" value="ECO:0007669"/>
    <property type="project" value="UniProtKB-SubCell"/>
</dbReference>
<feature type="transmembrane region" description="Helical" evidence="7">
    <location>
        <begin position="176"/>
        <end position="196"/>
    </location>
</feature>
<evidence type="ECO:0000256" key="7">
    <source>
        <dbReference type="RuleBase" id="RU363032"/>
    </source>
</evidence>
<feature type="transmembrane region" description="Helical" evidence="7">
    <location>
        <begin position="281"/>
        <end position="304"/>
    </location>
</feature>
<dbReference type="GO" id="GO:0055085">
    <property type="term" value="P:transmembrane transport"/>
    <property type="evidence" value="ECO:0007669"/>
    <property type="project" value="InterPro"/>
</dbReference>
<dbReference type="InterPro" id="IPR000515">
    <property type="entry name" value="MetI-like"/>
</dbReference>
<proteinExistence type="inferred from homology"/>
<keyword evidence="4 7" id="KW-0812">Transmembrane</keyword>
<dbReference type="Gene3D" id="1.10.3720.10">
    <property type="entry name" value="MetI-like"/>
    <property type="match status" value="1"/>
</dbReference>
<evidence type="ECO:0000256" key="4">
    <source>
        <dbReference type="ARBA" id="ARBA00022692"/>
    </source>
</evidence>
<dbReference type="SUPFAM" id="SSF161098">
    <property type="entry name" value="MetI-like"/>
    <property type="match status" value="1"/>
</dbReference>
<sequence>MLKYTLKRIGAMIPVMLIISVVVFVIIYLTPGDPASSMLGMEASADQIERVNESLGINGPLPQRYLEWMGGVLTGDLGDSYFMHQPVTQAIAEHFGPTLSLAILAQLIALLIALPCGIIAALKHGSRTDAVLRVVALLGVAIPGFLMALMLMWLFAVTLRVLPVAGYAPFSKGWLVHLRYLALPAISLGCVQAALLMRMTRASVIEAMQLDCVKTARAKGVSEVRVVLSHALRNAALPILTSVGYSFGALITGAVVTEAIFNIPGLGLLVTSSIERRDYPVIQGVLLVIALLNSVINLLVDLAYGAFDPRARKWGDA</sequence>
<dbReference type="InterPro" id="IPR045621">
    <property type="entry name" value="BPD_transp_1_N"/>
</dbReference>
<dbReference type="PANTHER" id="PTHR43163">
    <property type="entry name" value="DIPEPTIDE TRANSPORT SYSTEM PERMEASE PROTEIN DPPB-RELATED"/>
    <property type="match status" value="1"/>
</dbReference>
<comment type="similarity">
    <text evidence="7">Belongs to the binding-protein-dependent transport system permease family.</text>
</comment>
<dbReference type="PANTHER" id="PTHR43163:SF3">
    <property type="entry name" value="PEPTIDE ABC TRANSPORTER PERMEASE PROTEIN"/>
    <property type="match status" value="1"/>
</dbReference>
<keyword evidence="6 7" id="KW-0472">Membrane</keyword>
<dbReference type="Pfam" id="PF00528">
    <property type="entry name" value="BPD_transp_1"/>
    <property type="match status" value="1"/>
</dbReference>
<evidence type="ECO:0000256" key="2">
    <source>
        <dbReference type="ARBA" id="ARBA00022448"/>
    </source>
</evidence>
<evidence type="ECO:0000256" key="5">
    <source>
        <dbReference type="ARBA" id="ARBA00022989"/>
    </source>
</evidence>
<organism evidence="8 9">
    <name type="scientific">Collinsella aerofaciens</name>
    <dbReference type="NCBI Taxonomy" id="74426"/>
    <lineage>
        <taxon>Bacteria</taxon>
        <taxon>Bacillati</taxon>
        <taxon>Actinomycetota</taxon>
        <taxon>Coriobacteriia</taxon>
        <taxon>Coriobacteriales</taxon>
        <taxon>Coriobacteriaceae</taxon>
        <taxon>Collinsella</taxon>
    </lineage>
</organism>
<name>A0A5K1IRI5_9ACTN</name>
<dbReference type="Pfam" id="PF19300">
    <property type="entry name" value="BPD_transp_1_N"/>
    <property type="match status" value="1"/>
</dbReference>
<evidence type="ECO:0000313" key="9">
    <source>
        <dbReference type="Proteomes" id="UP000361836"/>
    </source>
</evidence>
<protein>
    <submittedName>
        <fullName evidence="8">Glutathione transport system permease protein GsiC</fullName>
    </submittedName>
</protein>
<dbReference type="RefSeq" id="WP_152076113.1">
    <property type="nucleotide sequence ID" value="NZ_CAAKNU010000007.1"/>
</dbReference>
<feature type="transmembrane region" description="Helical" evidence="7">
    <location>
        <begin position="134"/>
        <end position="156"/>
    </location>
</feature>
<evidence type="ECO:0000256" key="6">
    <source>
        <dbReference type="ARBA" id="ARBA00023136"/>
    </source>
</evidence>
<keyword evidence="9" id="KW-1185">Reference proteome</keyword>
<keyword evidence="3" id="KW-1003">Cell membrane</keyword>
<evidence type="ECO:0000313" key="8">
    <source>
        <dbReference type="EMBL" id="VWL90932.1"/>
    </source>
</evidence>
<evidence type="ECO:0000256" key="3">
    <source>
        <dbReference type="ARBA" id="ARBA00022475"/>
    </source>
</evidence>
<evidence type="ECO:0000256" key="1">
    <source>
        <dbReference type="ARBA" id="ARBA00004651"/>
    </source>
</evidence>
<dbReference type="Proteomes" id="UP000361836">
    <property type="component" value="Unassembled WGS sequence"/>
</dbReference>
<accession>A0A5K1IRI5</accession>
<keyword evidence="5 7" id="KW-1133">Transmembrane helix</keyword>
<reference evidence="8 9" key="1">
    <citation type="submission" date="2019-10" db="EMBL/GenBank/DDBJ databases">
        <authorList>
            <person name="Wolf R A."/>
        </authorList>
    </citation>
    <scope>NUCLEOTIDE SEQUENCE [LARGE SCALE GENOMIC DNA]</scope>
    <source>
        <strain evidence="8">Collinsella_aerofaciens_MC2</strain>
    </source>
</reference>
<dbReference type="PROSITE" id="PS50928">
    <property type="entry name" value="ABC_TM1"/>
    <property type="match status" value="1"/>
</dbReference>